<dbReference type="InterPro" id="IPR050320">
    <property type="entry name" value="N5-glutamine_MTase"/>
</dbReference>
<dbReference type="InterPro" id="IPR002052">
    <property type="entry name" value="DNA_methylase_N6_adenine_CS"/>
</dbReference>
<dbReference type="PATRIC" id="fig|1778262.3.peg.1096"/>
<evidence type="ECO:0000256" key="2">
    <source>
        <dbReference type="ARBA" id="ARBA00022679"/>
    </source>
</evidence>
<dbReference type="Proteomes" id="UP000095322">
    <property type="component" value="Chromosome I"/>
</dbReference>
<proteinExistence type="inferred from homology"/>
<accession>A0A143WSN9</accession>
<dbReference type="InterPro" id="IPR019874">
    <property type="entry name" value="RF_methyltr_PrmC"/>
</dbReference>
<protein>
    <recommendedName>
        <fullName evidence="5">Release factor glutamine methyltransferase</fullName>
        <shortName evidence="5">RF MTase</shortName>
        <ecNumber evidence="5">2.1.1.297</ecNumber>
    </recommendedName>
    <alternativeName>
        <fullName evidence="5">N5-glutamine methyltransferase PrmC</fullName>
    </alternativeName>
    <alternativeName>
        <fullName evidence="5">Protein-(glutamine-N5) MTase PrmC</fullName>
    </alternativeName>
    <alternativeName>
        <fullName evidence="5">Protein-glutamine N-methyltransferase PrmC</fullName>
    </alternativeName>
</protein>
<dbReference type="Pfam" id="PF17827">
    <property type="entry name" value="PrmC_N"/>
    <property type="match status" value="1"/>
</dbReference>
<feature type="binding site" evidence="5">
    <location>
        <position position="142"/>
    </location>
    <ligand>
        <name>S-adenosyl-L-methionine</name>
        <dbReference type="ChEBI" id="CHEBI:59789"/>
    </ligand>
</feature>
<gene>
    <name evidence="5 8" type="primary">prmC</name>
    <name evidence="8" type="ORF">MHIR_DE00606</name>
</gene>
<dbReference type="PANTHER" id="PTHR18895:SF74">
    <property type="entry name" value="MTRF1L RELEASE FACTOR GLUTAMINE METHYLTRANSFERASE"/>
    <property type="match status" value="1"/>
</dbReference>
<dbReference type="FunFam" id="3.40.50.150:FF:000053">
    <property type="entry name" value="Release factor glutamine methyltransferase"/>
    <property type="match status" value="1"/>
</dbReference>
<dbReference type="InterPro" id="IPR040758">
    <property type="entry name" value="PrmC_N"/>
</dbReference>
<keyword evidence="1 5" id="KW-0489">Methyltransferase</keyword>
<dbReference type="FunFam" id="1.10.8.10:FF:000032">
    <property type="entry name" value="Release factor glutamine methyltransferase"/>
    <property type="match status" value="1"/>
</dbReference>
<evidence type="ECO:0000256" key="4">
    <source>
        <dbReference type="ARBA" id="ARBA00048391"/>
    </source>
</evidence>
<dbReference type="Gene3D" id="3.40.50.150">
    <property type="entry name" value="Vaccinia Virus protein VP39"/>
    <property type="match status" value="1"/>
</dbReference>
<dbReference type="NCBIfam" id="TIGR00536">
    <property type="entry name" value="hemK_fam"/>
    <property type="match status" value="1"/>
</dbReference>
<dbReference type="AlphaFoldDB" id="A0A143WSN9"/>
<evidence type="ECO:0000256" key="5">
    <source>
        <dbReference type="HAMAP-Rule" id="MF_02126"/>
    </source>
</evidence>
<dbReference type="KEGG" id="den:MHIR_DE00606"/>
<dbReference type="GO" id="GO:0003676">
    <property type="term" value="F:nucleic acid binding"/>
    <property type="evidence" value="ECO:0007669"/>
    <property type="project" value="InterPro"/>
</dbReference>
<dbReference type="RefSeq" id="WP_067566279.1">
    <property type="nucleotide sequence ID" value="NZ_LN999833.1"/>
</dbReference>
<dbReference type="OrthoDB" id="9800643at2"/>
<dbReference type="Gene3D" id="1.10.8.10">
    <property type="entry name" value="DNA helicase RuvA subunit, C-terminal domain"/>
    <property type="match status" value="1"/>
</dbReference>
<keyword evidence="2 5" id="KW-0808">Transferase</keyword>
<comment type="function">
    <text evidence="5">Methylates the class 1 translation termination release factors RF1/PrfA and RF2/PrfB on the glutamine residue of the universally conserved GGQ motif.</text>
</comment>
<dbReference type="InterPro" id="IPR029063">
    <property type="entry name" value="SAM-dependent_MTases_sf"/>
</dbReference>
<reference evidence="9" key="1">
    <citation type="submission" date="2016-01" db="EMBL/GenBank/DDBJ databases">
        <authorList>
            <person name="Husnik F."/>
        </authorList>
    </citation>
    <scope>NUCLEOTIDE SEQUENCE [LARGE SCALE GENOMIC DNA]</scope>
</reference>
<dbReference type="NCBIfam" id="TIGR03534">
    <property type="entry name" value="RF_mod_PrmC"/>
    <property type="match status" value="1"/>
</dbReference>
<evidence type="ECO:0000259" key="6">
    <source>
        <dbReference type="Pfam" id="PF05175"/>
    </source>
</evidence>
<feature type="binding site" evidence="5">
    <location>
        <begin position="119"/>
        <end position="123"/>
    </location>
    <ligand>
        <name>S-adenosyl-L-methionine</name>
        <dbReference type="ChEBI" id="CHEBI:59789"/>
    </ligand>
</feature>
<feature type="binding site" evidence="5">
    <location>
        <position position="170"/>
    </location>
    <ligand>
        <name>S-adenosyl-L-methionine</name>
        <dbReference type="ChEBI" id="CHEBI:59789"/>
    </ligand>
</feature>
<dbReference type="GO" id="GO:0102559">
    <property type="term" value="F:peptide chain release factor N(5)-glutamine methyltransferase activity"/>
    <property type="evidence" value="ECO:0007669"/>
    <property type="project" value="UniProtKB-EC"/>
</dbReference>
<keyword evidence="3 5" id="KW-0949">S-adenosyl-L-methionine</keyword>
<dbReference type="GO" id="GO:0032259">
    <property type="term" value="P:methylation"/>
    <property type="evidence" value="ECO:0007669"/>
    <property type="project" value="UniProtKB-KW"/>
</dbReference>
<dbReference type="SUPFAM" id="SSF53335">
    <property type="entry name" value="S-adenosyl-L-methionine-dependent methyltransferases"/>
    <property type="match status" value="1"/>
</dbReference>
<feature type="domain" description="Release factor glutamine methyltransferase N-terminal" evidence="7">
    <location>
        <begin position="5"/>
        <end position="75"/>
    </location>
</feature>
<dbReference type="CDD" id="cd02440">
    <property type="entry name" value="AdoMet_MTases"/>
    <property type="match status" value="1"/>
</dbReference>
<organism evidence="8 9">
    <name type="scientific">Candidatus Doolittlea endobia</name>
    <dbReference type="NCBI Taxonomy" id="1778262"/>
    <lineage>
        <taxon>Bacteria</taxon>
        <taxon>Pseudomonadati</taxon>
        <taxon>Pseudomonadota</taxon>
        <taxon>Gammaproteobacteria</taxon>
        <taxon>Enterobacterales</taxon>
        <taxon>Enterobacteriaceae</taxon>
        <taxon>Candidatus Doolittlea</taxon>
    </lineage>
</organism>
<evidence type="ECO:0000256" key="1">
    <source>
        <dbReference type="ARBA" id="ARBA00022603"/>
    </source>
</evidence>
<dbReference type="EMBL" id="LN999833">
    <property type="protein sequence ID" value="CUX96846.1"/>
    <property type="molecule type" value="Genomic_DNA"/>
</dbReference>
<dbReference type="STRING" id="1778262.MHIR_DE00606"/>
<dbReference type="PANTHER" id="PTHR18895">
    <property type="entry name" value="HEMK METHYLTRANSFERASE"/>
    <property type="match status" value="1"/>
</dbReference>
<feature type="binding site" evidence="5">
    <location>
        <position position="185"/>
    </location>
    <ligand>
        <name>S-adenosyl-L-methionine</name>
        <dbReference type="ChEBI" id="CHEBI:59789"/>
    </ligand>
</feature>
<evidence type="ECO:0000256" key="3">
    <source>
        <dbReference type="ARBA" id="ARBA00022691"/>
    </source>
</evidence>
<keyword evidence="9" id="KW-1185">Reference proteome</keyword>
<evidence type="ECO:0000313" key="8">
    <source>
        <dbReference type="EMBL" id="CUX96846.1"/>
    </source>
</evidence>
<dbReference type="EC" id="2.1.1.297" evidence="5"/>
<name>A0A143WSN9_9ENTR</name>
<dbReference type="InterPro" id="IPR004556">
    <property type="entry name" value="HemK-like"/>
</dbReference>
<evidence type="ECO:0000259" key="7">
    <source>
        <dbReference type="Pfam" id="PF17827"/>
    </source>
</evidence>
<dbReference type="Pfam" id="PF05175">
    <property type="entry name" value="MTS"/>
    <property type="match status" value="1"/>
</dbReference>
<dbReference type="InterPro" id="IPR007848">
    <property type="entry name" value="Small_mtfrase_dom"/>
</dbReference>
<sequence>MNWQQWLAQAVFRLRVSHSPSAKRDAEILLAQVTGVTRTHLLAFGETSLTTAQHTTLEALLVRREQGEPIAYLIGEREFWSLPLRVSSDTLIPRPETECLVQCALNLLSPDRAEVLDLGTGSGAIALALASERPAWRITGIDRLHGAVELARDNAVRLGLKNVQFHEDNWFKSLQAKRYNLIVSNPPYIEVEDPHLMQGDVRFEPRSALVSMQNGLQDLAAICRGAEAHLESGGWLILEHGWRQGAAVRGLLASAGFDRIVTLRDYGNNERVSQGRVHQRKRNRRY</sequence>
<comment type="similarity">
    <text evidence="5">Belongs to the protein N5-glutamine methyltransferase family. PrmC subfamily.</text>
</comment>
<evidence type="ECO:0000313" key="9">
    <source>
        <dbReference type="Proteomes" id="UP000095322"/>
    </source>
</evidence>
<comment type="catalytic activity">
    <reaction evidence="4 5">
        <text>L-glutaminyl-[peptide chain release factor] + S-adenosyl-L-methionine = N(5)-methyl-L-glutaminyl-[peptide chain release factor] + S-adenosyl-L-homocysteine + H(+)</text>
        <dbReference type="Rhea" id="RHEA:42896"/>
        <dbReference type="Rhea" id="RHEA-COMP:10271"/>
        <dbReference type="Rhea" id="RHEA-COMP:10272"/>
        <dbReference type="ChEBI" id="CHEBI:15378"/>
        <dbReference type="ChEBI" id="CHEBI:30011"/>
        <dbReference type="ChEBI" id="CHEBI:57856"/>
        <dbReference type="ChEBI" id="CHEBI:59789"/>
        <dbReference type="ChEBI" id="CHEBI:61891"/>
        <dbReference type="EC" id="2.1.1.297"/>
    </reaction>
</comment>
<feature type="domain" description="Methyltransferase small" evidence="6">
    <location>
        <begin position="108"/>
        <end position="190"/>
    </location>
</feature>
<dbReference type="PROSITE" id="PS00092">
    <property type="entry name" value="N6_MTASE"/>
    <property type="match status" value="1"/>
</dbReference>
<dbReference type="HAMAP" id="MF_02126">
    <property type="entry name" value="RF_methyltr_PrmC"/>
    <property type="match status" value="1"/>
</dbReference>
<feature type="binding site" evidence="5">
    <location>
        <begin position="185"/>
        <end position="188"/>
    </location>
    <ligand>
        <name>substrate</name>
    </ligand>
</feature>